<evidence type="ECO:0000256" key="1">
    <source>
        <dbReference type="ARBA" id="ARBA00004613"/>
    </source>
</evidence>
<feature type="domain" description="Fibrillar collagen NC1" evidence="11">
    <location>
        <begin position="138"/>
        <end position="371"/>
    </location>
</feature>
<dbReference type="GO" id="GO:0046872">
    <property type="term" value="F:metal ion binding"/>
    <property type="evidence" value="ECO:0007669"/>
    <property type="project" value="UniProtKB-KW"/>
</dbReference>
<dbReference type="FunFam" id="2.60.120.1000:FF:000001">
    <property type="entry name" value="Collagen alpha-1 type I chain"/>
    <property type="match status" value="1"/>
</dbReference>
<evidence type="ECO:0000256" key="9">
    <source>
        <dbReference type="ARBA" id="ARBA00023278"/>
    </source>
</evidence>
<feature type="non-terminal residue" evidence="12">
    <location>
        <position position="371"/>
    </location>
</feature>
<dbReference type="PROSITE" id="PS51461">
    <property type="entry name" value="NC1_FIB"/>
    <property type="match status" value="1"/>
</dbReference>
<dbReference type="Pfam" id="PF01410">
    <property type="entry name" value="COLFI"/>
    <property type="match status" value="1"/>
</dbReference>
<keyword evidence="3" id="KW-0272">Extracellular matrix</keyword>
<dbReference type="Proteomes" id="UP000886611">
    <property type="component" value="Unassembled WGS sequence"/>
</dbReference>
<evidence type="ECO:0000256" key="10">
    <source>
        <dbReference type="SAM" id="MobiDB-lite"/>
    </source>
</evidence>
<keyword evidence="8" id="KW-1015">Disulfide bond</keyword>
<keyword evidence="13" id="KW-1185">Reference proteome</keyword>
<sequence length="371" mass="40222">MSAKEEGRTANHGQSGRDAWRQPRRRLDERILWLLCLHRLLEQWGANGDQGSAGPAGPAGPRGPAGPSGPSGKDGQNGHPGVIGPPGSRGPPGHIGPAGPPGLPGPAGIAGAPGGGYEISGLEGDYRADQAALRAKDYEVDATLKSLNTQIENLLTPEGSRKNPARTCRDIRLSHPDWTSGYYWIDPNQGCTMDAIQVHCDFTTGETCIYPNPASFPRKNWYRSDKDKKHVWFGENINGGIQFEYNDDSISPQSMATQLAFMRLLANHASQNITYHCKNSIAYMDEEAGNLKKAVLLQGSNDVELRAEGNSRFTFSVLEDGCTRQTGQWGKTVIEYRTSKPSRLPILDIAPLDIGGDDQEFGLDIGPVCFK</sequence>
<dbReference type="SMART" id="SM00038">
    <property type="entry name" value="COLFI"/>
    <property type="match status" value="1"/>
</dbReference>
<dbReference type="GO" id="GO:0005576">
    <property type="term" value="C:extracellular region"/>
    <property type="evidence" value="ECO:0007669"/>
    <property type="project" value="UniProtKB-SubCell"/>
</dbReference>
<feature type="non-terminal residue" evidence="12">
    <location>
        <position position="1"/>
    </location>
</feature>
<evidence type="ECO:0000256" key="3">
    <source>
        <dbReference type="ARBA" id="ARBA00022530"/>
    </source>
</evidence>
<organism evidence="12 13">
    <name type="scientific">Polypterus senegalus</name>
    <name type="common">Senegal bichir</name>
    <dbReference type="NCBI Taxonomy" id="55291"/>
    <lineage>
        <taxon>Eukaryota</taxon>
        <taxon>Metazoa</taxon>
        <taxon>Chordata</taxon>
        <taxon>Craniata</taxon>
        <taxon>Vertebrata</taxon>
        <taxon>Euteleostomi</taxon>
        <taxon>Actinopterygii</taxon>
        <taxon>Polypteriformes</taxon>
        <taxon>Polypteridae</taxon>
        <taxon>Polypterus</taxon>
    </lineage>
</organism>
<dbReference type="PANTHER" id="PTHR24637">
    <property type="entry name" value="COLLAGEN"/>
    <property type="match status" value="1"/>
</dbReference>
<proteinExistence type="predicted"/>
<keyword evidence="6" id="KW-0106">Calcium</keyword>
<gene>
    <name evidence="12" type="primary">Col1a2_1</name>
    <name evidence="12" type="ORF">GTO96_0009550</name>
</gene>
<comment type="caution">
    <text evidence="12">The sequence shown here is derived from an EMBL/GenBank/DDBJ whole genome shotgun (WGS) entry which is preliminary data.</text>
</comment>
<reference evidence="12 13" key="1">
    <citation type="journal article" date="2021" name="Cell">
        <title>Tracing the genetic footprints of vertebrate landing in non-teleost ray-finned fishes.</title>
        <authorList>
            <person name="Bi X."/>
            <person name="Wang K."/>
            <person name="Yang L."/>
            <person name="Pan H."/>
            <person name="Jiang H."/>
            <person name="Wei Q."/>
            <person name="Fang M."/>
            <person name="Yu H."/>
            <person name="Zhu C."/>
            <person name="Cai Y."/>
            <person name="He Y."/>
            <person name="Gan X."/>
            <person name="Zeng H."/>
            <person name="Yu D."/>
            <person name="Zhu Y."/>
            <person name="Jiang H."/>
            <person name="Qiu Q."/>
            <person name="Yang H."/>
            <person name="Zhang Y.E."/>
            <person name="Wang W."/>
            <person name="Zhu M."/>
            <person name="He S."/>
            <person name="Zhang G."/>
        </authorList>
    </citation>
    <scope>NUCLEOTIDE SEQUENCE [LARGE SCALE GENOMIC DNA]</scope>
    <source>
        <strain evidence="12">Bchr_013</strain>
    </source>
</reference>
<dbReference type="GO" id="GO:0005581">
    <property type="term" value="C:collagen trimer"/>
    <property type="evidence" value="ECO:0007669"/>
    <property type="project" value="UniProtKB-KW"/>
</dbReference>
<comment type="subcellular location">
    <subcellularLocation>
        <location evidence="1">Secreted</location>
    </subcellularLocation>
</comment>
<evidence type="ECO:0000256" key="6">
    <source>
        <dbReference type="ARBA" id="ARBA00022837"/>
    </source>
</evidence>
<evidence type="ECO:0000313" key="12">
    <source>
        <dbReference type="EMBL" id="KAG2465005.1"/>
    </source>
</evidence>
<keyword evidence="4" id="KW-0479">Metal-binding</keyword>
<dbReference type="PANTHER" id="PTHR24637:SF421">
    <property type="entry name" value="CUTICLE COLLAGEN DPY-2"/>
    <property type="match status" value="1"/>
</dbReference>
<evidence type="ECO:0000256" key="7">
    <source>
        <dbReference type="ARBA" id="ARBA00023119"/>
    </source>
</evidence>
<keyword evidence="5" id="KW-0677">Repeat</keyword>
<dbReference type="GO" id="GO:0005201">
    <property type="term" value="F:extracellular matrix structural constituent"/>
    <property type="evidence" value="ECO:0007669"/>
    <property type="project" value="InterPro"/>
</dbReference>
<dbReference type="Pfam" id="PF01391">
    <property type="entry name" value="Collagen"/>
    <property type="match status" value="1"/>
</dbReference>
<keyword evidence="7" id="KW-0176">Collagen</keyword>
<dbReference type="NCBIfam" id="NF040941">
    <property type="entry name" value="GGGWT_bact"/>
    <property type="match status" value="1"/>
</dbReference>
<evidence type="ECO:0000256" key="8">
    <source>
        <dbReference type="ARBA" id="ARBA00023157"/>
    </source>
</evidence>
<dbReference type="EMBL" id="JAATIS010002524">
    <property type="protein sequence ID" value="KAG2465005.1"/>
    <property type="molecule type" value="Genomic_DNA"/>
</dbReference>
<accession>A0A8X7X9Q5</accession>
<protein>
    <submittedName>
        <fullName evidence="12">CO1A2 protein</fullName>
    </submittedName>
</protein>
<evidence type="ECO:0000256" key="5">
    <source>
        <dbReference type="ARBA" id="ARBA00022737"/>
    </source>
</evidence>
<dbReference type="Gene3D" id="2.60.120.1000">
    <property type="match status" value="1"/>
</dbReference>
<dbReference type="AlphaFoldDB" id="A0A8X7X9Q5"/>
<evidence type="ECO:0000256" key="4">
    <source>
        <dbReference type="ARBA" id="ARBA00022723"/>
    </source>
</evidence>
<dbReference type="InterPro" id="IPR000885">
    <property type="entry name" value="Fib_collagen_C"/>
</dbReference>
<dbReference type="InterPro" id="IPR008160">
    <property type="entry name" value="Collagen"/>
</dbReference>
<evidence type="ECO:0000259" key="11">
    <source>
        <dbReference type="PROSITE" id="PS51461"/>
    </source>
</evidence>
<evidence type="ECO:0000313" key="13">
    <source>
        <dbReference type="Proteomes" id="UP000886611"/>
    </source>
</evidence>
<feature type="region of interest" description="Disordered" evidence="10">
    <location>
        <begin position="1"/>
        <end position="23"/>
    </location>
</feature>
<keyword evidence="9" id="KW-0379">Hydroxylation</keyword>
<keyword evidence="2" id="KW-0964">Secreted</keyword>
<evidence type="ECO:0000256" key="2">
    <source>
        <dbReference type="ARBA" id="ARBA00022525"/>
    </source>
</evidence>
<name>A0A8X7X9Q5_POLSE</name>
<feature type="region of interest" description="Disordered" evidence="10">
    <location>
        <begin position="48"/>
        <end position="111"/>
    </location>
</feature>